<dbReference type="Pfam" id="PF12441">
    <property type="entry name" value="CopG_antitoxin"/>
    <property type="match status" value="1"/>
</dbReference>
<dbReference type="Proteomes" id="UP000253941">
    <property type="component" value="Unassembled WGS sequence"/>
</dbReference>
<dbReference type="GO" id="GO:0006355">
    <property type="term" value="P:regulation of DNA-templated transcription"/>
    <property type="evidence" value="ECO:0007669"/>
    <property type="project" value="InterPro"/>
</dbReference>
<proteinExistence type="predicted"/>
<accession>A0A369T871</accession>
<organism evidence="1 2">
    <name type="scientific">Ferruginivarius sediminum</name>
    <dbReference type="NCBI Taxonomy" id="2661937"/>
    <lineage>
        <taxon>Bacteria</taxon>
        <taxon>Pseudomonadati</taxon>
        <taxon>Pseudomonadota</taxon>
        <taxon>Alphaproteobacteria</taxon>
        <taxon>Rhodospirillales</taxon>
        <taxon>Rhodospirillaceae</taxon>
        <taxon>Ferruginivarius</taxon>
    </lineage>
</organism>
<protein>
    <submittedName>
        <fullName evidence="1">Uncharacterized protein</fullName>
    </submittedName>
</protein>
<dbReference type="EMBL" id="QPMH01000011">
    <property type="protein sequence ID" value="RDD61513.1"/>
    <property type="molecule type" value="Genomic_DNA"/>
</dbReference>
<gene>
    <name evidence="1" type="ORF">DRB17_12495</name>
</gene>
<reference evidence="1 2" key="1">
    <citation type="submission" date="2018-07" db="EMBL/GenBank/DDBJ databases">
        <title>Venubactetium sediminum gen. nov., sp. nov., isolated from a marine solar saltern.</title>
        <authorList>
            <person name="Wang S."/>
        </authorList>
    </citation>
    <scope>NUCLEOTIDE SEQUENCE [LARGE SCALE GENOMIC DNA]</scope>
    <source>
        <strain evidence="1 2">WD2A32</strain>
    </source>
</reference>
<evidence type="ECO:0000313" key="1">
    <source>
        <dbReference type="EMBL" id="RDD61513.1"/>
    </source>
</evidence>
<name>A0A369T871_9PROT</name>
<evidence type="ECO:0000313" key="2">
    <source>
        <dbReference type="Proteomes" id="UP000253941"/>
    </source>
</evidence>
<dbReference type="RefSeq" id="WP_114582545.1">
    <property type="nucleotide sequence ID" value="NZ_QPMH01000011.1"/>
</dbReference>
<dbReference type="SUPFAM" id="SSF47598">
    <property type="entry name" value="Ribbon-helix-helix"/>
    <property type="match status" value="1"/>
</dbReference>
<comment type="caution">
    <text evidence="1">The sequence shown here is derived from an EMBL/GenBank/DDBJ whole genome shotgun (WGS) entry which is preliminary data.</text>
</comment>
<dbReference type="AlphaFoldDB" id="A0A369T871"/>
<dbReference type="InterPro" id="IPR010985">
    <property type="entry name" value="Ribbon_hlx_hlx"/>
</dbReference>
<dbReference type="InterPro" id="IPR022148">
    <property type="entry name" value="CopG_antitoxin"/>
</dbReference>
<keyword evidence="2" id="KW-1185">Reference proteome</keyword>
<sequence>MSKKIPRFKSDAEAEDFVATADLSEYDLSGAKPVRFEFEKKAARVNMRLPESLLDAIKARAKARGIPYQRYIRETLEEAVGKHHG</sequence>